<sequence>MPLLRLTGKRGLGQLSAVKLAIVIALGSAVGDPMFYTEVPLLHAMLVTAPVVGLQRGLSLLMVRSERAETFVEGTPTNVVRDGRISLSGCAGTGMSTEDLIRF</sequence>
<dbReference type="EMBL" id="BMOE01000016">
    <property type="protein sequence ID" value="GGJ86428.1"/>
    <property type="molecule type" value="Genomic_DNA"/>
</dbReference>
<keyword evidence="2" id="KW-1185">Reference proteome</keyword>
<proteinExistence type="predicted"/>
<evidence type="ECO:0000313" key="1">
    <source>
        <dbReference type="EMBL" id="GGJ86428.1"/>
    </source>
</evidence>
<dbReference type="RefSeq" id="WP_188964405.1">
    <property type="nucleotide sequence ID" value="NZ_BMOE01000016.1"/>
</dbReference>
<dbReference type="PANTHER" id="PTHR34582:SF6">
    <property type="entry name" value="UPF0702 TRANSMEMBRANE PROTEIN YCAP"/>
    <property type="match status" value="1"/>
</dbReference>
<evidence type="ECO:0000313" key="2">
    <source>
        <dbReference type="Proteomes" id="UP000635726"/>
    </source>
</evidence>
<accession>A0A917UUP3</accession>
<reference evidence="1" key="2">
    <citation type="submission" date="2020-09" db="EMBL/GenBank/DDBJ databases">
        <authorList>
            <person name="Sun Q."/>
            <person name="Ohkuma M."/>
        </authorList>
    </citation>
    <scope>NUCLEOTIDE SEQUENCE</scope>
    <source>
        <strain evidence="1">JCM 14371</strain>
    </source>
</reference>
<gene>
    <name evidence="1" type="ORF">GCM10008939_32940</name>
</gene>
<dbReference type="Proteomes" id="UP000635726">
    <property type="component" value="Unassembled WGS sequence"/>
</dbReference>
<organism evidence="1 2">
    <name type="scientific">Deinococcus aquiradiocola</name>
    <dbReference type="NCBI Taxonomy" id="393059"/>
    <lineage>
        <taxon>Bacteria</taxon>
        <taxon>Thermotogati</taxon>
        <taxon>Deinococcota</taxon>
        <taxon>Deinococci</taxon>
        <taxon>Deinococcales</taxon>
        <taxon>Deinococcaceae</taxon>
        <taxon>Deinococcus</taxon>
    </lineage>
</organism>
<protein>
    <submittedName>
        <fullName evidence="1">Uncharacterized protein</fullName>
    </submittedName>
</protein>
<name>A0A917UUP3_9DEIO</name>
<reference evidence="1" key="1">
    <citation type="journal article" date="2014" name="Int. J. Syst. Evol. Microbiol.">
        <title>Complete genome sequence of Corynebacterium casei LMG S-19264T (=DSM 44701T), isolated from a smear-ripened cheese.</title>
        <authorList>
            <consortium name="US DOE Joint Genome Institute (JGI-PGF)"/>
            <person name="Walter F."/>
            <person name="Albersmeier A."/>
            <person name="Kalinowski J."/>
            <person name="Ruckert C."/>
        </authorList>
    </citation>
    <scope>NUCLEOTIDE SEQUENCE</scope>
    <source>
        <strain evidence="1">JCM 14371</strain>
    </source>
</reference>
<dbReference type="AlphaFoldDB" id="A0A917UUP3"/>
<dbReference type="PANTHER" id="PTHR34582">
    <property type="entry name" value="UPF0702 TRANSMEMBRANE PROTEIN YCAP"/>
    <property type="match status" value="1"/>
</dbReference>
<comment type="caution">
    <text evidence="1">The sequence shown here is derived from an EMBL/GenBank/DDBJ whole genome shotgun (WGS) entry which is preliminary data.</text>
</comment>